<evidence type="ECO:0000256" key="7">
    <source>
        <dbReference type="ARBA" id="ARBA00023136"/>
    </source>
</evidence>
<dbReference type="Pfam" id="PF21365">
    <property type="entry name" value="Glyco_hydro_31_3rd"/>
    <property type="match status" value="2"/>
</dbReference>
<dbReference type="SUPFAM" id="SSF74650">
    <property type="entry name" value="Galactose mutarotase-like"/>
    <property type="match status" value="1"/>
</dbReference>
<dbReference type="CDD" id="cd00111">
    <property type="entry name" value="Trefoil"/>
    <property type="match status" value="1"/>
</dbReference>
<dbReference type="FunFam" id="2.60.40.1180:FF:000001">
    <property type="entry name" value="Maltase-glucoamylase, intestinal"/>
    <property type="match status" value="1"/>
</dbReference>
<dbReference type="PROSITE" id="PS00025">
    <property type="entry name" value="P_TREFOIL_1"/>
    <property type="match status" value="1"/>
</dbReference>
<accession>C3ZDQ9</accession>
<evidence type="ECO:0000256" key="12">
    <source>
        <dbReference type="PROSITE-ProRule" id="PRU00779"/>
    </source>
</evidence>
<reference evidence="15" key="1">
    <citation type="journal article" date="2008" name="Nature">
        <title>The amphioxus genome and the evolution of the chordate karyotype.</title>
        <authorList>
            <consortium name="US DOE Joint Genome Institute (JGI-PGF)"/>
            <person name="Putnam N.H."/>
            <person name="Butts T."/>
            <person name="Ferrier D.E.K."/>
            <person name="Furlong R.F."/>
            <person name="Hellsten U."/>
            <person name="Kawashima T."/>
            <person name="Robinson-Rechavi M."/>
            <person name="Shoguchi E."/>
            <person name="Terry A."/>
            <person name="Yu J.-K."/>
            <person name="Benito-Gutierrez E.L."/>
            <person name="Dubchak I."/>
            <person name="Garcia-Fernandez J."/>
            <person name="Gibson-Brown J.J."/>
            <person name="Grigoriev I.V."/>
            <person name="Horton A.C."/>
            <person name="de Jong P.J."/>
            <person name="Jurka J."/>
            <person name="Kapitonov V.V."/>
            <person name="Kohara Y."/>
            <person name="Kuroki Y."/>
            <person name="Lindquist E."/>
            <person name="Lucas S."/>
            <person name="Osoegawa K."/>
            <person name="Pennacchio L.A."/>
            <person name="Salamov A.A."/>
            <person name="Satou Y."/>
            <person name="Sauka-Spengler T."/>
            <person name="Schmutz J."/>
            <person name="Shin-I T."/>
            <person name="Toyoda A."/>
            <person name="Bronner-Fraser M."/>
            <person name="Fujiyama A."/>
            <person name="Holland L.Z."/>
            <person name="Holland P.W.H."/>
            <person name="Satoh N."/>
            <person name="Rokhsar D.S."/>
        </authorList>
    </citation>
    <scope>NUCLEOTIDE SEQUENCE [LARGE SCALE GENOMIC DNA]</scope>
    <source>
        <strain evidence="15">S238N-H82</strain>
        <tissue evidence="15">Testes</tissue>
    </source>
</reference>
<dbReference type="InterPro" id="IPR017853">
    <property type="entry name" value="GH"/>
</dbReference>
<dbReference type="Pfam" id="PF01055">
    <property type="entry name" value="Glyco_hydro_31_2nd"/>
    <property type="match status" value="2"/>
</dbReference>
<dbReference type="InterPro" id="IPR044913">
    <property type="entry name" value="P_trefoil_dom_sf"/>
</dbReference>
<dbReference type="InterPro" id="IPR048395">
    <property type="entry name" value="Glyco_hydro_31_C"/>
</dbReference>
<feature type="non-terminal residue" evidence="15">
    <location>
        <position position="1"/>
    </location>
</feature>
<keyword evidence="5" id="KW-0732">Signal</keyword>
<evidence type="ECO:0000256" key="10">
    <source>
        <dbReference type="ARBA" id="ARBA00023295"/>
    </source>
</evidence>
<dbReference type="InterPro" id="IPR000519">
    <property type="entry name" value="P_trefoil_dom"/>
</dbReference>
<dbReference type="Gene3D" id="4.10.110.10">
    <property type="entry name" value="Spasmolytic Protein, domain 1"/>
    <property type="match status" value="1"/>
</dbReference>
<dbReference type="InterPro" id="IPR000322">
    <property type="entry name" value="Glyco_hydro_31_TIM"/>
</dbReference>
<dbReference type="SUPFAM" id="SSF51011">
    <property type="entry name" value="Glycosyl hydrolase domain"/>
    <property type="match status" value="2"/>
</dbReference>
<keyword evidence="13" id="KW-1133">Transmembrane helix</keyword>
<name>C3ZDQ9_BRAFL</name>
<dbReference type="GO" id="GO:0005975">
    <property type="term" value="P:carbohydrate metabolic process"/>
    <property type="evidence" value="ECO:0007669"/>
    <property type="project" value="InterPro"/>
</dbReference>
<organism>
    <name type="scientific">Branchiostoma floridae</name>
    <name type="common">Florida lancelet</name>
    <name type="synonym">Amphioxus</name>
    <dbReference type="NCBI Taxonomy" id="7739"/>
    <lineage>
        <taxon>Eukaryota</taxon>
        <taxon>Metazoa</taxon>
        <taxon>Chordata</taxon>
        <taxon>Cephalochordata</taxon>
        <taxon>Leptocardii</taxon>
        <taxon>Amphioxiformes</taxon>
        <taxon>Branchiostomatidae</taxon>
        <taxon>Branchiostoma</taxon>
    </lineage>
</organism>
<evidence type="ECO:0000256" key="6">
    <source>
        <dbReference type="ARBA" id="ARBA00022801"/>
    </source>
</evidence>
<dbReference type="FunFam" id="3.20.20.80:FF:000016">
    <property type="entry name" value="Maltase-glucoamylase, intestinal"/>
    <property type="match status" value="2"/>
</dbReference>
<dbReference type="Pfam" id="PF13802">
    <property type="entry name" value="Gal_mutarotas_2"/>
    <property type="match status" value="1"/>
</dbReference>
<dbReference type="GO" id="GO:0090599">
    <property type="term" value="F:alpha-glucosidase activity"/>
    <property type="evidence" value="ECO:0007669"/>
    <property type="project" value="UniProtKB-ARBA"/>
</dbReference>
<dbReference type="STRING" id="7739.C3ZDQ9"/>
<evidence type="ECO:0000256" key="11">
    <source>
        <dbReference type="ARBA" id="ARBA00041343"/>
    </source>
</evidence>
<feature type="transmembrane region" description="Helical" evidence="13">
    <location>
        <begin position="563"/>
        <end position="580"/>
    </location>
</feature>
<dbReference type="Gene3D" id="3.20.20.80">
    <property type="entry name" value="Glycosidases"/>
    <property type="match status" value="2"/>
</dbReference>
<dbReference type="CDD" id="cd06602">
    <property type="entry name" value="GH31_MGAM_SI_GAA"/>
    <property type="match status" value="2"/>
</dbReference>
<dbReference type="InParanoid" id="C3ZDQ9"/>
<keyword evidence="13" id="KW-0812">Transmembrane</keyword>
<sequence length="1438" mass="162924">IGRPVMPAYWGLGFQLSKWFYNNSRVLRDVIQRTRATGIPYDVQYSDIDYMEDRKDFTYDGNSYGDLPDIIQDLHDNGQKYIIILDPAVSNKNRRDGSPYLPYETGRTAGVFVNASDGKTPIVGQVWPTDSVFPDFTNPYCAQWWADNCQDLHRSISFDGLWLDMNEPSNFLNGSLSGCDGNKWNNPPYLPGKYFLPYAFRPHFQNCLLYEGTLCMDAKQIWGSHYDVHSLYGHSMAIATRSALRSILPSKRGVVVTRSSFSGTGQFASHWLGDNKAAWEDMAWSIPGILEFGLFGIPHIGADICGFAGNTTEELCQRWMQLGAFYPFSRNHNTMNGNPQDPGSFGKAMIDSSRDVMMTRYTLLPYLYTLFYHAHVAGTTVARPLLHELRPQESNVLTQKNPSHVSKRLRVTRRALLFPSDRKTWDVDRQFLWGRGLLISPVLTQGDTTVNAYFPNDTWYDYFTGAEVEGPYGGQTVTLDAPLNKINVHVRGGTILPTQQPANTTVNIIIKIISNFASSRLNPMGLVVALSDSDSAKASGDLFWDDGEAYGNISINSTLYKEVQLLGYNTTYLLILVFYQDRSDEKFSRPRWRFALIAACTVVVALLVIIVPTAVVLTRTDRLHPVCPAMDERERVDCHPEGKATRDRCEARGCCWSPPAAQGPPSCFYPTNHGYELDGEVAKTATGYRARLRRLKSPPTPYSDDVGTLEVLVEMQEEHRLHVKILDPSSARYEVPEAALRVPRPGEAVDNPLYDVTFTHRPFSIKVTRKSTGATIFDTSVGKLTFSDQFLSVSTRLASPNLYGLGEHVHRRYRHDLNWKTWPIFSRGASPKGNFDNLYGHHPFYMCLEDSDGNANGVFLLNSNAMGRDKLGVAMPTVTYRVIGGVLDFYMFLGPSPENVVQQYTEMIGRSIMPAYWGLGFQLSRWNYTNIDKLRTVVQRTRDTGIPFDVQYGDIDYMEDTKDFTYDAELYQGLPDLVQNLHDHGQKYIIILDPAIGNTNRRDGSPYLPYESGLQADVFVKNADGVTDLVGEVGQMFYKSRLDHKSRSYTTHTMTVWPGTTVFPDFTKPDTVQWWGDHCESFHNVIPYDGLWIDMNEPKTFKNGSLTGCGDDMWNYPPYVPGKKRKLMYERTLCMDTLQYWGRHYDVHSLYGHSMAIATRSAMSRVFPDKRGIIITRANFVGTGQYSGHWLGDNKSAWEDMEWSITGMLEFGLFGIPYIGADICGFLLDTTEQLCQRWMQLGAFYPYSRNHNHNDFIDQDPAVFSQTMIDSSRDVMMTRYTLLPYLYTLFYHAHVAGTTVVRPLLHEFPTDSNTWDVDRQFLWGSGLLISPVLTPDTTTVDAYFPDTRWYYYFSGQEVEGQYRGQTVTLDAPLDKINVHVRGGVILPTQQPANTTVYSRRNPMGLLVAMDDSSAASGTLFWDDGESIGIVQHFFITQY</sequence>
<keyword evidence="10" id="KW-0326">Glycosidase</keyword>
<dbReference type="GO" id="GO:0030246">
    <property type="term" value="F:carbohydrate binding"/>
    <property type="evidence" value="ECO:0007669"/>
    <property type="project" value="InterPro"/>
</dbReference>
<keyword evidence="9" id="KW-0325">Glycoprotein</keyword>
<evidence type="ECO:0000256" key="3">
    <source>
        <dbReference type="ARBA" id="ARBA00007806"/>
    </source>
</evidence>
<dbReference type="GO" id="GO:0016324">
    <property type="term" value="C:apical plasma membrane"/>
    <property type="evidence" value="ECO:0007669"/>
    <property type="project" value="UniProtKB-SubCell"/>
</dbReference>
<evidence type="ECO:0000256" key="13">
    <source>
        <dbReference type="SAM" id="Phobius"/>
    </source>
</evidence>
<dbReference type="PROSITE" id="PS00129">
    <property type="entry name" value="GLYCOSYL_HYDROL_F31_1"/>
    <property type="match status" value="2"/>
</dbReference>
<dbReference type="PANTHER" id="PTHR22762">
    <property type="entry name" value="ALPHA-GLUCOSIDASE"/>
    <property type="match status" value="1"/>
</dbReference>
<dbReference type="SMART" id="SM00018">
    <property type="entry name" value="PD"/>
    <property type="match status" value="1"/>
</dbReference>
<dbReference type="EMBL" id="GG666612">
    <property type="protein sequence ID" value="EEN48865.1"/>
    <property type="molecule type" value="Genomic_DNA"/>
</dbReference>
<proteinExistence type="inferred from homology"/>
<keyword evidence="7 13" id="KW-0472">Membrane</keyword>
<evidence type="ECO:0000259" key="14">
    <source>
        <dbReference type="PROSITE" id="PS51448"/>
    </source>
</evidence>
<protein>
    <recommendedName>
        <fullName evidence="4">alpha-glucosidase</fullName>
        <ecNumber evidence="4">3.2.1.20</ecNumber>
    </recommendedName>
    <alternativeName>
        <fullName evidence="11">Maltase</fullName>
    </alternativeName>
</protein>
<comment type="similarity">
    <text evidence="3">Belongs to the glycosyl hydrolase 31 family.</text>
</comment>
<dbReference type="FunFam" id="2.60.40.1760:FF:000001">
    <property type="entry name" value="Maltase-glucoamylase, intestinal"/>
    <property type="match status" value="1"/>
</dbReference>
<comment type="caution">
    <text evidence="12">Lacks conserved residue(s) required for the propagation of feature annotation.</text>
</comment>
<evidence type="ECO:0000256" key="9">
    <source>
        <dbReference type="ARBA" id="ARBA00023180"/>
    </source>
</evidence>
<dbReference type="PROSITE" id="PS00707">
    <property type="entry name" value="GLYCOSYL_HYDROL_F31_2"/>
    <property type="match status" value="2"/>
</dbReference>
<dbReference type="InterPro" id="IPR013780">
    <property type="entry name" value="Glyco_hydro_b"/>
</dbReference>
<dbReference type="InterPro" id="IPR011013">
    <property type="entry name" value="Gal_mutarotase_sf_dom"/>
</dbReference>
<keyword evidence="8" id="KW-1015">Disulfide bond</keyword>
<evidence type="ECO:0000256" key="2">
    <source>
        <dbReference type="ARBA" id="ARBA00004308"/>
    </source>
</evidence>
<dbReference type="PANTHER" id="PTHR22762:SF133">
    <property type="entry name" value="P-TYPE DOMAIN-CONTAINING PROTEIN"/>
    <property type="match status" value="1"/>
</dbReference>
<dbReference type="InterPro" id="IPR030458">
    <property type="entry name" value="Glyco_hydro_31_AS"/>
</dbReference>
<gene>
    <name evidence="15" type="ORF">BRAFLDRAFT_201634</name>
</gene>
<evidence type="ECO:0000256" key="1">
    <source>
        <dbReference type="ARBA" id="ARBA00001657"/>
    </source>
</evidence>
<dbReference type="eggNOG" id="KOG1065">
    <property type="taxonomic scope" value="Eukaryota"/>
</dbReference>
<dbReference type="CDD" id="cd14752">
    <property type="entry name" value="GH31_N"/>
    <property type="match status" value="1"/>
</dbReference>
<dbReference type="Pfam" id="PF00088">
    <property type="entry name" value="Trefoil"/>
    <property type="match status" value="1"/>
</dbReference>
<feature type="transmembrane region" description="Helical" evidence="13">
    <location>
        <begin position="592"/>
        <end position="617"/>
    </location>
</feature>
<comment type="subcellular location">
    <subcellularLocation>
        <location evidence="2">Endomembrane system</location>
    </subcellularLocation>
</comment>
<dbReference type="InterPro" id="IPR017957">
    <property type="entry name" value="P_trefoil_CS"/>
</dbReference>
<dbReference type="InterPro" id="IPR030459">
    <property type="entry name" value="Glyco_hydro_31_CS"/>
</dbReference>
<comment type="catalytic activity">
    <reaction evidence="1">
        <text>Hydrolysis of terminal, non-reducing (1-&gt;4)-linked alpha-D-glucose residues with release of alpha-D-glucose.</text>
        <dbReference type="EC" id="3.2.1.20"/>
    </reaction>
</comment>
<dbReference type="Gene3D" id="2.60.40.1760">
    <property type="entry name" value="glycosyl hydrolase (family 31)"/>
    <property type="match status" value="1"/>
</dbReference>
<evidence type="ECO:0000256" key="5">
    <source>
        <dbReference type="ARBA" id="ARBA00022729"/>
    </source>
</evidence>
<evidence type="ECO:0000256" key="4">
    <source>
        <dbReference type="ARBA" id="ARBA00012741"/>
    </source>
</evidence>
<dbReference type="PROSITE" id="PS51448">
    <property type="entry name" value="P_TREFOIL_2"/>
    <property type="match status" value="1"/>
</dbReference>
<dbReference type="InterPro" id="IPR025887">
    <property type="entry name" value="Glyco_hydro_31_N_dom"/>
</dbReference>
<keyword evidence="6" id="KW-0378">Hydrolase</keyword>
<evidence type="ECO:0000256" key="8">
    <source>
        <dbReference type="ARBA" id="ARBA00023157"/>
    </source>
</evidence>
<dbReference type="EC" id="3.2.1.20" evidence="4"/>
<dbReference type="Gene3D" id="2.60.40.1180">
    <property type="entry name" value="Golgi alpha-mannosidase II"/>
    <property type="match status" value="5"/>
</dbReference>
<feature type="domain" description="P-type" evidence="14">
    <location>
        <begin position="625"/>
        <end position="671"/>
    </location>
</feature>
<evidence type="ECO:0000313" key="15">
    <source>
        <dbReference type="EMBL" id="EEN48865.1"/>
    </source>
</evidence>
<dbReference type="SUPFAM" id="SSF51445">
    <property type="entry name" value="(Trans)glycosidases"/>
    <property type="match status" value="2"/>
</dbReference>